<keyword evidence="4" id="KW-1185">Reference proteome</keyword>
<dbReference type="eggNOG" id="ENOG502QPXT">
    <property type="taxonomic scope" value="Eukaryota"/>
</dbReference>
<dbReference type="KEGG" id="rcu:8289605"/>
<dbReference type="InterPro" id="IPR023213">
    <property type="entry name" value="CAT-like_dom_sf"/>
</dbReference>
<dbReference type="STRING" id="3988.B9SNQ7"/>
<keyword evidence="2 3" id="KW-0012">Acyltransferase</keyword>
<sequence>MASPNSLKILEVCQVSPASHLPHSASEFSLPATFFDLFWLKFPPVERLFFYHLTQSTPDFFNSVILPKLKHSLSLTLLHFFPIAGRLTWPLNSPKPVILYCPNDGLPLTVAESDADFDHLSSTSEMIEAIESHPYVPELPISETSSSILALQITLFPSKGFAIGCSSNHAILDGKSSTMFIKAWAYICKHDNTSLLPELAPSYDRNSIKDASELETVVLSQWAELTEQEWKKNPRSLKVLPTVIVAADQVRSTFQLTPEVINKLKNKVLSKLRNHSVSLSAFVLICAYVSVCMVKARGGDENRKVCFVFAVDCRSRIDPPLPMNYFGNGVFSHQFSTEAREFMEDSGVSSIAERISGIIKGLEKDALAGIEDILLNIKTALGGAQLISLAGSTRFGVYGCDFGWGKPKKVEITSIDRTGAIALTECRDGNGGVEIGLALPRHEMEAFSRMLFNGLNDL</sequence>
<dbReference type="GO" id="GO:0047183">
    <property type="term" value="F:anthocyanin 5-(6'''-hydroxycinnamoyltransferase) activity"/>
    <property type="evidence" value="ECO:0007669"/>
    <property type="project" value="UniProtKB-EC"/>
</dbReference>
<accession>B9SNQ7</accession>
<evidence type="ECO:0000256" key="2">
    <source>
        <dbReference type="ARBA" id="ARBA00023315"/>
    </source>
</evidence>
<evidence type="ECO:0000313" key="3">
    <source>
        <dbReference type="EMBL" id="EEF34765.1"/>
    </source>
</evidence>
<protein>
    <submittedName>
        <fullName evidence="3">Anthocyanin 5-aromatic acyltransferase, putative</fullName>
        <ecNumber evidence="3">2.3.1.153</ecNumber>
    </submittedName>
</protein>
<proteinExistence type="predicted"/>
<dbReference type="OrthoDB" id="1862401at2759"/>
<dbReference type="FunCoup" id="B9SNQ7">
    <property type="interactions" value="262"/>
</dbReference>
<dbReference type="Proteomes" id="UP000008311">
    <property type="component" value="Unassembled WGS sequence"/>
</dbReference>
<dbReference type="InParanoid" id="B9SNQ7"/>
<evidence type="ECO:0000313" key="4">
    <source>
        <dbReference type="Proteomes" id="UP000008311"/>
    </source>
</evidence>
<dbReference type="Gene3D" id="3.30.559.10">
    <property type="entry name" value="Chloramphenicol acetyltransferase-like domain"/>
    <property type="match status" value="2"/>
</dbReference>
<dbReference type="AlphaFoldDB" id="B9SNQ7"/>
<dbReference type="SUPFAM" id="SSF52777">
    <property type="entry name" value="CoA-dependent acyltransferases"/>
    <property type="match status" value="1"/>
</dbReference>
<name>B9SNQ7_RICCO</name>
<evidence type="ECO:0000256" key="1">
    <source>
        <dbReference type="ARBA" id="ARBA00022679"/>
    </source>
</evidence>
<organism evidence="3 4">
    <name type="scientific">Ricinus communis</name>
    <name type="common">Castor bean</name>
    <dbReference type="NCBI Taxonomy" id="3988"/>
    <lineage>
        <taxon>Eukaryota</taxon>
        <taxon>Viridiplantae</taxon>
        <taxon>Streptophyta</taxon>
        <taxon>Embryophyta</taxon>
        <taxon>Tracheophyta</taxon>
        <taxon>Spermatophyta</taxon>
        <taxon>Magnoliopsida</taxon>
        <taxon>eudicotyledons</taxon>
        <taxon>Gunneridae</taxon>
        <taxon>Pentapetalae</taxon>
        <taxon>rosids</taxon>
        <taxon>fabids</taxon>
        <taxon>Malpighiales</taxon>
        <taxon>Euphorbiaceae</taxon>
        <taxon>Acalyphoideae</taxon>
        <taxon>Acalypheae</taxon>
        <taxon>Ricinus</taxon>
    </lineage>
</organism>
<keyword evidence="1 3" id="KW-0808">Transferase</keyword>
<reference evidence="4" key="1">
    <citation type="journal article" date="2010" name="Nat. Biotechnol.">
        <title>Draft genome sequence of the oilseed species Ricinus communis.</title>
        <authorList>
            <person name="Chan A.P."/>
            <person name="Crabtree J."/>
            <person name="Zhao Q."/>
            <person name="Lorenzi H."/>
            <person name="Orvis J."/>
            <person name="Puiu D."/>
            <person name="Melake-Berhan A."/>
            <person name="Jones K.M."/>
            <person name="Redman J."/>
            <person name="Chen G."/>
            <person name="Cahoon E.B."/>
            <person name="Gedil M."/>
            <person name="Stanke M."/>
            <person name="Haas B.J."/>
            <person name="Wortman J.R."/>
            <person name="Fraser-Liggett C.M."/>
            <person name="Ravel J."/>
            <person name="Rabinowicz P.D."/>
        </authorList>
    </citation>
    <scope>NUCLEOTIDE SEQUENCE [LARGE SCALE GENOMIC DNA]</scope>
    <source>
        <strain evidence="4">cv. Hale</strain>
    </source>
</reference>
<dbReference type="Pfam" id="PF02458">
    <property type="entry name" value="Transferase"/>
    <property type="match status" value="1"/>
</dbReference>
<gene>
    <name evidence="3" type="ORF">RCOM_1026300</name>
</gene>
<dbReference type="OMA" id="VQMITVA"/>
<dbReference type="InterPro" id="IPR051504">
    <property type="entry name" value="Plant_metabolite_acyltrans"/>
</dbReference>
<dbReference type="PANTHER" id="PTHR31625">
    <property type="match status" value="1"/>
</dbReference>
<dbReference type="EC" id="2.3.1.153" evidence="3"/>
<dbReference type="EMBL" id="EQ974051">
    <property type="protein sequence ID" value="EEF34765.1"/>
    <property type="molecule type" value="Genomic_DNA"/>
</dbReference>